<accession>F4QA88</accession>
<evidence type="ECO:0008006" key="5">
    <source>
        <dbReference type="Google" id="ProtNLM"/>
    </source>
</evidence>
<gene>
    <name evidence="3" type="ORF">DFA_10449</name>
</gene>
<keyword evidence="2" id="KW-0812">Transmembrane</keyword>
<dbReference type="GeneID" id="14867041"/>
<dbReference type="Proteomes" id="UP000007797">
    <property type="component" value="Unassembled WGS sequence"/>
</dbReference>
<keyword evidence="2" id="KW-0472">Membrane</keyword>
<dbReference type="AlphaFoldDB" id="F4QA88"/>
<evidence type="ECO:0000256" key="1">
    <source>
        <dbReference type="SAM" id="MobiDB-lite"/>
    </source>
</evidence>
<reference evidence="4" key="1">
    <citation type="journal article" date="2011" name="Genome Res.">
        <title>Phylogeny-wide analysis of social amoeba genomes highlights ancient origins for complex intercellular communication.</title>
        <authorList>
            <person name="Heidel A.J."/>
            <person name="Lawal H.M."/>
            <person name="Felder M."/>
            <person name="Schilde C."/>
            <person name="Helps N.R."/>
            <person name="Tunggal B."/>
            <person name="Rivero F."/>
            <person name="John U."/>
            <person name="Schleicher M."/>
            <person name="Eichinger L."/>
            <person name="Platzer M."/>
            <person name="Noegel A.A."/>
            <person name="Schaap P."/>
            <person name="Gloeckner G."/>
        </authorList>
    </citation>
    <scope>NUCLEOTIDE SEQUENCE [LARGE SCALE GENOMIC DNA]</scope>
    <source>
        <strain evidence="4">SH3</strain>
    </source>
</reference>
<organism evidence="3 4">
    <name type="scientific">Cavenderia fasciculata</name>
    <name type="common">Slime mold</name>
    <name type="synonym">Dictyostelium fasciculatum</name>
    <dbReference type="NCBI Taxonomy" id="261658"/>
    <lineage>
        <taxon>Eukaryota</taxon>
        <taxon>Amoebozoa</taxon>
        <taxon>Evosea</taxon>
        <taxon>Eumycetozoa</taxon>
        <taxon>Dictyostelia</taxon>
        <taxon>Acytosteliales</taxon>
        <taxon>Cavenderiaceae</taxon>
        <taxon>Cavenderia</taxon>
    </lineage>
</organism>
<feature type="transmembrane region" description="Helical" evidence="2">
    <location>
        <begin position="12"/>
        <end position="34"/>
    </location>
</feature>
<evidence type="ECO:0000256" key="2">
    <source>
        <dbReference type="SAM" id="Phobius"/>
    </source>
</evidence>
<feature type="transmembrane region" description="Helical" evidence="2">
    <location>
        <begin position="205"/>
        <end position="231"/>
    </location>
</feature>
<keyword evidence="4" id="KW-1185">Reference proteome</keyword>
<evidence type="ECO:0000313" key="3">
    <source>
        <dbReference type="EMBL" id="EGG15607.1"/>
    </source>
</evidence>
<dbReference type="RefSeq" id="XP_004354349.1">
    <property type="nucleotide sequence ID" value="XM_004354297.1"/>
</dbReference>
<dbReference type="EMBL" id="GL883026">
    <property type="protein sequence ID" value="EGG15607.1"/>
    <property type="molecule type" value="Genomic_DNA"/>
</dbReference>
<feature type="transmembrane region" description="Helical" evidence="2">
    <location>
        <begin position="130"/>
        <end position="151"/>
    </location>
</feature>
<feature type="region of interest" description="Disordered" evidence="1">
    <location>
        <begin position="259"/>
        <end position="279"/>
    </location>
</feature>
<feature type="transmembrane region" description="Helical" evidence="2">
    <location>
        <begin position="98"/>
        <end position="118"/>
    </location>
</feature>
<evidence type="ECO:0000313" key="4">
    <source>
        <dbReference type="Proteomes" id="UP000007797"/>
    </source>
</evidence>
<proteinExistence type="predicted"/>
<keyword evidence="2" id="KW-1133">Transmembrane helix</keyword>
<sequence length="279" mass="32606">MKLRNLFVGATIVYLFACFVIFLFGIGLFFQPYYRITKKTTVFSLDGEDIEAQSWEHTDLELKYVTRSTRYETGDMARTSVYYFDSYHIPHLYKITNIHLAFFFVTWIFLLPVVFTTLQFMEEGSMVSVWWLLGTSLVLTIMYLVPVLMILKVPKANAKDFKMEYECFHDNQYYHYCSSIQGHVSNFQVTPEKIVEITWGIELGWYFTLLGLLVQAIYAILLIVIASFNIIHDCMQKRQRKTSRPSIQMVEPNYIVNLSKDTPTPTSPSNIFNISRSDQ</sequence>
<dbReference type="KEGG" id="dfa:DFA_10449"/>
<name>F4QA88_CACFS</name>
<protein>
    <recommendedName>
        <fullName evidence="5">Transmembrane protein</fullName>
    </recommendedName>
</protein>